<feature type="compositionally biased region" description="Polar residues" evidence="1">
    <location>
        <begin position="180"/>
        <end position="193"/>
    </location>
</feature>
<dbReference type="OrthoDB" id="4367253at2759"/>
<feature type="compositionally biased region" description="Low complexity" evidence="1">
    <location>
        <begin position="102"/>
        <end position="141"/>
    </location>
</feature>
<evidence type="ECO:0000313" key="2">
    <source>
        <dbReference type="EMBL" id="KXG46114.1"/>
    </source>
</evidence>
<keyword evidence="3" id="KW-1185">Reference proteome</keyword>
<dbReference type="EMBL" id="LHQR01000069">
    <property type="protein sequence ID" value="KXG46114.1"/>
    <property type="molecule type" value="Genomic_DNA"/>
</dbReference>
<feature type="region of interest" description="Disordered" evidence="1">
    <location>
        <begin position="479"/>
        <end position="502"/>
    </location>
</feature>
<accession>A0A135LAZ3</accession>
<feature type="compositionally biased region" description="Basic and acidic residues" evidence="1">
    <location>
        <begin position="201"/>
        <end position="212"/>
    </location>
</feature>
<gene>
    <name evidence="2" type="ORF">PGRI_049700</name>
</gene>
<evidence type="ECO:0000256" key="1">
    <source>
        <dbReference type="SAM" id="MobiDB-lite"/>
    </source>
</evidence>
<evidence type="ECO:0000313" key="3">
    <source>
        <dbReference type="Proteomes" id="UP000070168"/>
    </source>
</evidence>
<sequence length="593" mass="64555">MLDVSCEGTKDPQSFCMATAVQTATKPSPGGIGYVNTFFIIITYPRHRPNCPGSGNASTSGDRSRRDDNGGGNGGNSHGHGPAHGPSLAGPSNWSGQSFDQSNGWPGGTPSSTSFGGFRSRNSGRPGPISQSVSDSQLNSSYHQRANDAIGEHLMDNMPPPSFEAMAPLPKKADGKPKTLPSQNLGFPRSSNSTKRKRSDKQKGRAEDKASDLTKCKRCKHPMAGCEQCEFVRGCHECGDMTRGAIQAGDSSRIPVQALPDASSTIINLNESYNDPLVNYVMPPHMLPQSSIHDDHNEMMQFLDPGSYESMTNSFMGNLHTNDRYIRVAMVPESHPILNDLGGKVQGSPVVESDTKLLRSIGLSASDDPLSFKGQAKEMGEKVTGGQTPGLYTDLVFRNKRSSTILEDHQPVSSCQCPCVTIPTTEYKATASLQLSLNERVEMKFQLSPERDTNHPLRTKVQVFVKLFTLRASAARSKAKQRAPSITSETTLNEDPDSDADSEQELTLTSLSGSEITPLVHWDEQDWSFDFPIKWAILKLAGWTSGIDAETCQKLLLSDPGQILDLISIYILCKFKGSWLRMDRNGVGPFLNL</sequence>
<dbReference type="Proteomes" id="UP000070168">
    <property type="component" value="Unassembled WGS sequence"/>
</dbReference>
<proteinExistence type="predicted"/>
<reference evidence="2 3" key="1">
    <citation type="journal article" date="2016" name="BMC Genomics">
        <title>Genome sequencing and secondary metabolism of the postharvest pathogen Penicillium griseofulvum.</title>
        <authorList>
            <person name="Banani H."/>
            <person name="Marcet-Houben M."/>
            <person name="Ballester A.R."/>
            <person name="Abbruscato P."/>
            <person name="Gonzalez-Candelas L."/>
            <person name="Gabaldon T."/>
            <person name="Spadaro D."/>
        </authorList>
    </citation>
    <scope>NUCLEOTIDE SEQUENCE [LARGE SCALE GENOMIC DNA]</scope>
    <source>
        <strain evidence="2 3">PG3</strain>
    </source>
</reference>
<feature type="compositionally biased region" description="Low complexity" evidence="1">
    <location>
        <begin position="79"/>
        <end position="92"/>
    </location>
</feature>
<protein>
    <submittedName>
        <fullName evidence="2">Uncharacterized protein</fullName>
    </submittedName>
</protein>
<organism evidence="2 3">
    <name type="scientific">Penicillium patulum</name>
    <name type="common">Penicillium griseofulvum</name>
    <dbReference type="NCBI Taxonomy" id="5078"/>
    <lineage>
        <taxon>Eukaryota</taxon>
        <taxon>Fungi</taxon>
        <taxon>Dikarya</taxon>
        <taxon>Ascomycota</taxon>
        <taxon>Pezizomycotina</taxon>
        <taxon>Eurotiomycetes</taxon>
        <taxon>Eurotiomycetidae</taxon>
        <taxon>Eurotiales</taxon>
        <taxon>Aspergillaceae</taxon>
        <taxon>Penicillium</taxon>
    </lineage>
</organism>
<feature type="compositionally biased region" description="Acidic residues" evidence="1">
    <location>
        <begin position="492"/>
        <end position="502"/>
    </location>
</feature>
<dbReference type="AlphaFoldDB" id="A0A135LAZ3"/>
<dbReference type="GeneID" id="63707983"/>
<dbReference type="RefSeq" id="XP_040644650.1">
    <property type="nucleotide sequence ID" value="XM_040792683.1"/>
</dbReference>
<comment type="caution">
    <text evidence="2">The sequence shown here is derived from an EMBL/GenBank/DDBJ whole genome shotgun (WGS) entry which is preliminary data.</text>
</comment>
<feature type="region of interest" description="Disordered" evidence="1">
    <location>
        <begin position="49"/>
        <end position="212"/>
    </location>
</feature>
<name>A0A135LAZ3_PENPA</name>